<dbReference type="KEGG" id="mcaa:R3L15_11880"/>
<evidence type="ECO:0000313" key="12">
    <source>
        <dbReference type="Proteomes" id="UP001368318"/>
    </source>
</evidence>
<keyword evidence="6" id="KW-0472">Membrane</keyword>
<dbReference type="GO" id="GO:0015562">
    <property type="term" value="F:efflux transmembrane transporter activity"/>
    <property type="evidence" value="ECO:0007669"/>
    <property type="project" value="InterPro"/>
</dbReference>
<keyword evidence="12" id="KW-1185">Reference proteome</keyword>
<reference evidence="10 12" key="1">
    <citation type="submission" date="2023-10" db="EMBL/GenBank/DDBJ databases">
        <title>Culture-based analysis of two novel bacteria associated with mangrove crab gills.</title>
        <authorList>
            <person name="Yang X."/>
            <person name="Garuglieri E."/>
            <person name="Van Goethem M.W."/>
            <person name="Fusi M."/>
            <person name="Marasco R."/>
            <person name="Daffonchio D.G."/>
        </authorList>
    </citation>
    <scope>NUCLEOTIDE SEQUENCE [LARGE SCALE GENOMIC DNA]</scope>
    <source>
        <strain evidence="11">UG2-1</strain>
        <strain evidence="10">UG2-2</strain>
        <strain evidence="12">UG2_2</strain>
    </source>
</reference>
<evidence type="ECO:0000313" key="10">
    <source>
        <dbReference type="EMBL" id="WXA02027.1"/>
    </source>
</evidence>
<dbReference type="EMBL" id="CP136924">
    <property type="protein sequence ID" value="WXA02027.1"/>
    <property type="molecule type" value="Genomic_DNA"/>
</dbReference>
<evidence type="ECO:0000256" key="8">
    <source>
        <dbReference type="SAM" id="Coils"/>
    </source>
</evidence>
<evidence type="ECO:0000256" key="6">
    <source>
        <dbReference type="ARBA" id="ARBA00023136"/>
    </source>
</evidence>
<proteinExistence type="inferred from homology"/>
<protein>
    <submittedName>
        <fullName evidence="10">TolC family protein</fullName>
    </submittedName>
</protein>
<keyword evidence="9" id="KW-0732">Signal</keyword>
<dbReference type="Pfam" id="PF02321">
    <property type="entry name" value="OEP"/>
    <property type="match status" value="2"/>
</dbReference>
<evidence type="ECO:0000256" key="3">
    <source>
        <dbReference type="ARBA" id="ARBA00022448"/>
    </source>
</evidence>
<feature type="coiled-coil region" evidence="8">
    <location>
        <begin position="36"/>
        <end position="63"/>
    </location>
</feature>
<dbReference type="PANTHER" id="PTHR30026">
    <property type="entry name" value="OUTER MEMBRANE PROTEIN TOLC"/>
    <property type="match status" value="1"/>
</dbReference>
<comment type="similarity">
    <text evidence="2">Belongs to the outer membrane factor (OMF) (TC 1.B.17) family.</text>
</comment>
<evidence type="ECO:0000256" key="1">
    <source>
        <dbReference type="ARBA" id="ARBA00004442"/>
    </source>
</evidence>
<sequence>MTKYLIIFFGILLSTSSIAQEKDTYSFSLQEAINFALENNRAVKNAERDIEVAEKQKWETTATGLPQLNAGIDYQNWLKQQVQLLPAAAFDNTQSTIDIVDTYFDGVVRNNTEVNSPSGFVPLRFGTKQNVNATATLSQLLFDGSYLVGLQSAKVYLQISKNAKNKTDLEVRKAVIDAYGNVLLAEESITIANRNIDVVSESLDETIKIYENGLEEEESVEQLKITLSGLESYLSNAKRLKTLAYQMLNITLGIDLNSETTLTDNLETLTAENINLGLLEADDTVEKTIDYQIAENDMISKELLVKLEKSKYLPTLNAFINGGYAAFGDEFSFLESDQDWYGSSLFGVSLNIPIFSSGMRSASTQRAKINLEKAKADLTETEQQLKLQIANAKSEYQFAIEEYDNKKENLNLAERIERKNQTKFFEGVGSSFELRQAQTQLYTAQQEFLQAMLNVINSKAELETVLNTVQLN</sequence>
<evidence type="ECO:0000256" key="7">
    <source>
        <dbReference type="ARBA" id="ARBA00023237"/>
    </source>
</evidence>
<evidence type="ECO:0000256" key="4">
    <source>
        <dbReference type="ARBA" id="ARBA00022452"/>
    </source>
</evidence>
<dbReference type="SUPFAM" id="SSF56954">
    <property type="entry name" value="Outer membrane efflux proteins (OEP)"/>
    <property type="match status" value="1"/>
</dbReference>
<name>A0AAU6NWR3_9FLAO</name>
<dbReference type="Proteomes" id="UP001368318">
    <property type="component" value="Chromosome"/>
</dbReference>
<keyword evidence="8" id="KW-0175">Coiled coil</keyword>
<dbReference type="GO" id="GO:0009279">
    <property type="term" value="C:cell outer membrane"/>
    <property type="evidence" value="ECO:0007669"/>
    <property type="project" value="UniProtKB-SubCell"/>
</dbReference>
<dbReference type="Gene3D" id="1.20.1600.10">
    <property type="entry name" value="Outer membrane efflux proteins (OEP)"/>
    <property type="match status" value="1"/>
</dbReference>
<feature type="signal peptide" evidence="9">
    <location>
        <begin position="1"/>
        <end position="19"/>
    </location>
</feature>
<evidence type="ECO:0000256" key="9">
    <source>
        <dbReference type="SAM" id="SignalP"/>
    </source>
</evidence>
<dbReference type="EMBL" id="CP136925">
    <property type="protein sequence ID" value="WXA12812.1"/>
    <property type="molecule type" value="Genomic_DNA"/>
</dbReference>
<dbReference type="RefSeq" id="WP_338731920.1">
    <property type="nucleotide sequence ID" value="NZ_CP136924.1"/>
</dbReference>
<dbReference type="PANTHER" id="PTHR30026:SF20">
    <property type="entry name" value="OUTER MEMBRANE PROTEIN TOLC"/>
    <property type="match status" value="1"/>
</dbReference>
<gene>
    <name evidence="11" type="ORF">R3L15_11880</name>
    <name evidence="10" type="ORF">R3L16_09710</name>
</gene>
<evidence type="ECO:0000256" key="5">
    <source>
        <dbReference type="ARBA" id="ARBA00022692"/>
    </source>
</evidence>
<keyword evidence="7" id="KW-0998">Cell outer membrane</keyword>
<dbReference type="GO" id="GO:1990281">
    <property type="term" value="C:efflux pump complex"/>
    <property type="evidence" value="ECO:0007669"/>
    <property type="project" value="TreeGrafter"/>
</dbReference>
<keyword evidence="5" id="KW-0812">Transmembrane</keyword>
<dbReference type="InterPro" id="IPR003423">
    <property type="entry name" value="OMP_efflux"/>
</dbReference>
<accession>A0AAU6NWR3</accession>
<evidence type="ECO:0000313" key="11">
    <source>
        <dbReference type="EMBL" id="WXA12812.1"/>
    </source>
</evidence>
<keyword evidence="4" id="KW-1134">Transmembrane beta strand</keyword>
<dbReference type="GO" id="GO:0015288">
    <property type="term" value="F:porin activity"/>
    <property type="evidence" value="ECO:0007669"/>
    <property type="project" value="TreeGrafter"/>
</dbReference>
<feature type="chain" id="PRO_5044712759" evidence="9">
    <location>
        <begin position="20"/>
        <end position="472"/>
    </location>
</feature>
<organism evidence="10 12">
    <name type="scientific">Mangrovimonas cancribranchiae</name>
    <dbReference type="NCBI Taxonomy" id="3080055"/>
    <lineage>
        <taxon>Bacteria</taxon>
        <taxon>Pseudomonadati</taxon>
        <taxon>Bacteroidota</taxon>
        <taxon>Flavobacteriia</taxon>
        <taxon>Flavobacteriales</taxon>
        <taxon>Flavobacteriaceae</taxon>
        <taxon>Mangrovimonas</taxon>
    </lineage>
</organism>
<evidence type="ECO:0000256" key="2">
    <source>
        <dbReference type="ARBA" id="ARBA00007613"/>
    </source>
</evidence>
<dbReference type="AlphaFoldDB" id="A0AAU6NWR3"/>
<dbReference type="InterPro" id="IPR051906">
    <property type="entry name" value="TolC-like"/>
</dbReference>
<keyword evidence="3" id="KW-0813">Transport</keyword>
<comment type="subcellular location">
    <subcellularLocation>
        <location evidence="1">Cell outer membrane</location>
    </subcellularLocation>
</comment>
<feature type="coiled-coil region" evidence="8">
    <location>
        <begin position="364"/>
        <end position="416"/>
    </location>
</feature>